<dbReference type="NCBIfam" id="TIGR02452">
    <property type="entry name" value="TIGR02452 family protein"/>
    <property type="match status" value="1"/>
</dbReference>
<comment type="caution">
    <text evidence="2">The sequence shown here is derived from an EMBL/GenBank/DDBJ whole genome shotgun (WGS) entry which is preliminary data.</text>
</comment>
<protein>
    <submittedName>
        <fullName evidence="2">DUF2263 domain-containing protein</fullName>
    </submittedName>
</protein>
<dbReference type="PANTHER" id="PTHR35596">
    <property type="entry name" value="DUF2263 DOMAIN-CONTAINING PROTEIN"/>
    <property type="match status" value="1"/>
</dbReference>
<dbReference type="EMBL" id="JACAZE010000003">
    <property type="protein sequence ID" value="KAF7319294.1"/>
    <property type="molecule type" value="Genomic_DNA"/>
</dbReference>
<accession>A0A8H6TLI4</accession>
<dbReference type="PANTHER" id="PTHR35596:SF1">
    <property type="entry name" value="MICROBIAL-TYPE PARG CATALYTIC DOMAIN-CONTAINING PROTEIN"/>
    <property type="match status" value="1"/>
</dbReference>
<evidence type="ECO:0000313" key="2">
    <source>
        <dbReference type="EMBL" id="KAF7319294.1"/>
    </source>
</evidence>
<feature type="domain" description="Microbial-type PARG catalytic" evidence="1">
    <location>
        <begin position="25"/>
        <end position="179"/>
    </location>
</feature>
<dbReference type="AlphaFoldDB" id="A0A8H6TLI4"/>
<reference evidence="2" key="1">
    <citation type="submission" date="2020-05" db="EMBL/GenBank/DDBJ databases">
        <title>Mycena genomes resolve the evolution of fungal bioluminescence.</title>
        <authorList>
            <person name="Tsai I.J."/>
        </authorList>
    </citation>
    <scope>NUCLEOTIDE SEQUENCE</scope>
    <source>
        <strain evidence="2">110903Hualien_Pintung</strain>
    </source>
</reference>
<dbReference type="SUPFAM" id="SSF52949">
    <property type="entry name" value="Macro domain-like"/>
    <property type="match status" value="1"/>
</dbReference>
<gene>
    <name evidence="2" type="ORF">HMN09_00266900</name>
</gene>
<dbReference type="InterPro" id="IPR019261">
    <property type="entry name" value="PARG_cat_microbial"/>
</dbReference>
<dbReference type="InterPro" id="IPR043472">
    <property type="entry name" value="Macro_dom-like"/>
</dbReference>
<evidence type="ECO:0000313" key="3">
    <source>
        <dbReference type="Proteomes" id="UP000613580"/>
    </source>
</evidence>
<dbReference type="Proteomes" id="UP000613580">
    <property type="component" value="Unassembled WGS sequence"/>
</dbReference>
<sequence>MSSHSLNPVAPAFVSRPREQLVLIARETLAAVKAGSYADQHNVTHPFPNLSEIPDSTTYFLADALDDWETTIPPARSTPTECVIHLASTLQAIRLYASESSEQPLGVLNFASATSPGGGFLGGARAQEETLARSSNLYSSLTSSPAHPFYASHHREYASPDPRYSHAMLLTRHVHFARDDAGAWLAPVAADVLTSAAVNANALRRRLNVPSSAPLPDEARIEVEGIMRARMARILSAFARNLNGNSTIILGSFGTGAFRNNVDFVARTWAELLHGPFKDVFEKVVFAVIDEGSWKMFKEMFTQVGVEFREEREEAL</sequence>
<evidence type="ECO:0000259" key="1">
    <source>
        <dbReference type="Pfam" id="PF10021"/>
    </source>
</evidence>
<dbReference type="Gene3D" id="3.40.220.10">
    <property type="entry name" value="Leucine Aminopeptidase, subunit E, domain 1"/>
    <property type="match status" value="1"/>
</dbReference>
<dbReference type="Pfam" id="PF10021">
    <property type="entry name" value="PARG_cat_microb"/>
    <property type="match status" value="1"/>
</dbReference>
<organism evidence="2 3">
    <name type="scientific">Mycena chlorophos</name>
    <name type="common">Agaric fungus</name>
    <name type="synonym">Agaricus chlorophos</name>
    <dbReference type="NCBI Taxonomy" id="658473"/>
    <lineage>
        <taxon>Eukaryota</taxon>
        <taxon>Fungi</taxon>
        <taxon>Dikarya</taxon>
        <taxon>Basidiomycota</taxon>
        <taxon>Agaricomycotina</taxon>
        <taxon>Agaricomycetes</taxon>
        <taxon>Agaricomycetidae</taxon>
        <taxon>Agaricales</taxon>
        <taxon>Marasmiineae</taxon>
        <taxon>Mycenaceae</taxon>
        <taxon>Mycena</taxon>
    </lineage>
</organism>
<dbReference type="InterPro" id="IPR012664">
    <property type="entry name" value="CHP02452"/>
</dbReference>
<dbReference type="PIRSF" id="PIRSF014899">
    <property type="entry name" value="UCP014899"/>
    <property type="match status" value="1"/>
</dbReference>
<keyword evidence="3" id="KW-1185">Reference proteome</keyword>
<dbReference type="OrthoDB" id="9985428at2759"/>
<name>A0A8H6TLI4_MYCCL</name>
<proteinExistence type="predicted"/>